<keyword evidence="3 7" id="KW-0313">Glucose metabolism</keyword>
<dbReference type="Gene3D" id="3.30.360.10">
    <property type="entry name" value="Dihydrodipicolinate Reductase, domain 2"/>
    <property type="match status" value="1"/>
</dbReference>
<dbReference type="Proteomes" id="UP000544222">
    <property type="component" value="Unassembled WGS sequence"/>
</dbReference>
<keyword evidence="6 7" id="KW-0119">Carbohydrate metabolism</keyword>
<feature type="binding site" evidence="7">
    <location>
        <position position="220"/>
    </location>
    <ligand>
        <name>substrate</name>
    </ligand>
</feature>
<comment type="caution">
    <text evidence="7">Lacks conserved residue(s) required for the propagation of feature annotation.</text>
</comment>
<dbReference type="GO" id="GO:0005829">
    <property type="term" value="C:cytosol"/>
    <property type="evidence" value="ECO:0007669"/>
    <property type="project" value="TreeGrafter"/>
</dbReference>
<dbReference type="PIRSF" id="PIRSF000110">
    <property type="entry name" value="G6PD"/>
    <property type="match status" value="1"/>
</dbReference>
<protein>
    <recommendedName>
        <fullName evidence="7">Glucose-6-phosphate 1-dehydrogenase</fullName>
        <shortName evidence="7">G6PD</shortName>
        <ecNumber evidence="7">1.1.1.49</ecNumber>
    </recommendedName>
</protein>
<dbReference type="GO" id="GO:0006006">
    <property type="term" value="P:glucose metabolic process"/>
    <property type="evidence" value="ECO:0007669"/>
    <property type="project" value="UniProtKB-KW"/>
</dbReference>
<dbReference type="Gene3D" id="3.40.50.720">
    <property type="entry name" value="NAD(P)-binding Rossmann-like Domain"/>
    <property type="match status" value="1"/>
</dbReference>
<feature type="binding site" evidence="7">
    <location>
        <position position="152"/>
    </location>
    <ligand>
        <name>NADP(+)</name>
        <dbReference type="ChEBI" id="CHEBI:58349"/>
    </ligand>
</feature>
<feature type="binding site" evidence="7">
    <location>
        <position position="344"/>
    </location>
    <ligand>
        <name>substrate</name>
    </ligand>
</feature>
<evidence type="ECO:0000313" key="11">
    <source>
        <dbReference type="Proteomes" id="UP000544222"/>
    </source>
</evidence>
<dbReference type="InterPro" id="IPR019796">
    <property type="entry name" value="G6P_DH_AS"/>
</dbReference>
<dbReference type="NCBIfam" id="TIGR00871">
    <property type="entry name" value="zwf"/>
    <property type="match status" value="1"/>
</dbReference>
<feature type="domain" description="Glucose-6-phosphate dehydrogenase C-terminal" evidence="9">
    <location>
        <begin position="193"/>
        <end position="486"/>
    </location>
</feature>
<evidence type="ECO:0000256" key="2">
    <source>
        <dbReference type="ARBA" id="ARBA00009975"/>
    </source>
</evidence>
<evidence type="ECO:0000259" key="8">
    <source>
        <dbReference type="Pfam" id="PF00479"/>
    </source>
</evidence>
<dbReference type="EMBL" id="JACHYB010000001">
    <property type="protein sequence ID" value="MBB3186180.1"/>
    <property type="molecule type" value="Genomic_DNA"/>
</dbReference>
<evidence type="ECO:0000256" key="1">
    <source>
        <dbReference type="ARBA" id="ARBA00004937"/>
    </source>
</evidence>
<evidence type="ECO:0000256" key="4">
    <source>
        <dbReference type="ARBA" id="ARBA00022857"/>
    </source>
</evidence>
<name>A0A7W5DP25_9PORP</name>
<feature type="binding site" evidence="7">
    <location>
        <position position="182"/>
    </location>
    <ligand>
        <name>substrate</name>
    </ligand>
</feature>
<organism evidence="10 11">
    <name type="scientific">Microbacter margulisiae</name>
    <dbReference type="NCBI Taxonomy" id="1350067"/>
    <lineage>
        <taxon>Bacteria</taxon>
        <taxon>Pseudomonadati</taxon>
        <taxon>Bacteroidota</taxon>
        <taxon>Bacteroidia</taxon>
        <taxon>Bacteroidales</taxon>
        <taxon>Porphyromonadaceae</taxon>
        <taxon>Microbacter</taxon>
    </lineage>
</organism>
<dbReference type="AlphaFoldDB" id="A0A7W5DP25"/>
<dbReference type="SUPFAM" id="SSF51735">
    <property type="entry name" value="NAD(P)-binding Rossmann-fold domains"/>
    <property type="match status" value="1"/>
</dbReference>
<evidence type="ECO:0000256" key="6">
    <source>
        <dbReference type="ARBA" id="ARBA00023277"/>
    </source>
</evidence>
<dbReference type="InterPro" id="IPR036291">
    <property type="entry name" value="NAD(P)-bd_dom_sf"/>
</dbReference>
<evidence type="ECO:0000256" key="3">
    <source>
        <dbReference type="ARBA" id="ARBA00022526"/>
    </source>
</evidence>
<feature type="binding site" evidence="7">
    <location>
        <position position="239"/>
    </location>
    <ligand>
        <name>substrate</name>
    </ligand>
</feature>
<evidence type="ECO:0000256" key="5">
    <source>
        <dbReference type="ARBA" id="ARBA00023002"/>
    </source>
</evidence>
<keyword evidence="5 7" id="KW-0560">Oxidoreductase</keyword>
<dbReference type="HAMAP" id="MF_00966">
    <property type="entry name" value="G6PD"/>
    <property type="match status" value="1"/>
</dbReference>
<feature type="binding site" evidence="7">
    <location>
        <begin position="10"/>
        <end position="17"/>
    </location>
    <ligand>
        <name>NADP(+)</name>
        <dbReference type="ChEBI" id="CHEBI:58349"/>
    </ligand>
</feature>
<dbReference type="PANTHER" id="PTHR23429:SF0">
    <property type="entry name" value="GLUCOSE-6-PHOSPHATE 1-DEHYDROGENASE"/>
    <property type="match status" value="1"/>
</dbReference>
<sequence>MNSQIIVIFGASGDLTKRKLMPSLYWLYKHNRLNASFALLGIGRTPYTDETYREFIEKQLPLFAAPTELDAISVSNFLQHIFYYSMDPADKEAYAELKARLKMLDQQISNPGNYLYYLATPPSLYGVIPKYLQNVGLNIEIGEQTRRIIVEKPFGYHLSSAQELNYIYNSVFREDQIYRIDHFLGKETVQNILALRFANGIFEPLWNRNYIDHVEVTAVENLGIEERGGFYDKSGALRDMVQNHLIQLVALTAMEPPALFNADSFRNEVVKVYQALKPLTNEQIKSQVIRGQYTTAHSEAHIIKGYREEKNVDPLSRTETFVATKLYIDNWRWGGVPFFIRTGKQMPTKVTEIIIHFKPTPHSLFKGMAGNSSLNSMIIRIQPNEGIVLKFGLKVPGSNFEIKQVSMDFTYDRLGGSPVGDAYAKLLEDCMLGESTLFTRSDAVEASWKYFDPILALWENDPCMPLYGYPAGTWGPLEADNIMGTDYAWTNPCKNLTNTDLYCEL</sequence>
<dbReference type="InterPro" id="IPR001282">
    <property type="entry name" value="G6P_DH"/>
</dbReference>
<feature type="active site" description="Proton acceptor" evidence="7">
    <location>
        <position position="244"/>
    </location>
</feature>
<feature type="binding site" evidence="7">
    <location>
        <position position="349"/>
    </location>
    <ligand>
        <name>substrate</name>
    </ligand>
</feature>
<comment type="pathway">
    <text evidence="1 7">Carbohydrate degradation; pentose phosphate pathway; D-ribulose 5-phosphate from D-glucose 6-phosphate (oxidative stage): step 1/3.</text>
</comment>
<dbReference type="PANTHER" id="PTHR23429">
    <property type="entry name" value="GLUCOSE-6-PHOSPHATE 1-DEHYDROGENASE G6PD"/>
    <property type="match status" value="1"/>
</dbReference>
<dbReference type="RefSeq" id="WP_183412112.1">
    <property type="nucleotide sequence ID" value="NZ_JACHYB010000001.1"/>
</dbReference>
<dbReference type="Pfam" id="PF00479">
    <property type="entry name" value="G6PD_N"/>
    <property type="match status" value="1"/>
</dbReference>
<dbReference type="PRINTS" id="PR00079">
    <property type="entry name" value="G6PDHDRGNASE"/>
</dbReference>
<dbReference type="EC" id="1.1.1.49" evidence="7"/>
<proteinExistence type="inferred from homology"/>
<dbReference type="UniPathway" id="UPA00115">
    <property type="reaction ID" value="UER00408"/>
</dbReference>
<dbReference type="GO" id="GO:0009051">
    <property type="term" value="P:pentose-phosphate shunt, oxidative branch"/>
    <property type="evidence" value="ECO:0007669"/>
    <property type="project" value="TreeGrafter"/>
</dbReference>
<dbReference type="InterPro" id="IPR022674">
    <property type="entry name" value="G6P_DH_NAD-bd"/>
</dbReference>
<evidence type="ECO:0000313" key="10">
    <source>
        <dbReference type="EMBL" id="MBB3186180.1"/>
    </source>
</evidence>
<accession>A0A7W5DP25</accession>
<reference evidence="10 11" key="1">
    <citation type="submission" date="2020-08" db="EMBL/GenBank/DDBJ databases">
        <title>Genomic Encyclopedia of Type Strains, Phase IV (KMG-IV): sequencing the most valuable type-strain genomes for metagenomic binning, comparative biology and taxonomic classification.</title>
        <authorList>
            <person name="Goeker M."/>
        </authorList>
    </citation>
    <scope>NUCLEOTIDE SEQUENCE [LARGE SCALE GENOMIC DNA]</scope>
    <source>
        <strain evidence="10 11">DSM 27471</strain>
    </source>
</reference>
<evidence type="ECO:0000259" key="9">
    <source>
        <dbReference type="Pfam" id="PF02781"/>
    </source>
</evidence>
<dbReference type="GO" id="GO:0004345">
    <property type="term" value="F:glucose-6-phosphate dehydrogenase activity"/>
    <property type="evidence" value="ECO:0007669"/>
    <property type="project" value="UniProtKB-UniRule"/>
</dbReference>
<gene>
    <name evidence="7" type="primary">zwf</name>
    <name evidence="10" type="ORF">FHX64_000343</name>
</gene>
<comment type="caution">
    <text evidence="10">The sequence shown here is derived from an EMBL/GenBank/DDBJ whole genome shotgun (WGS) entry which is preliminary data.</text>
</comment>
<evidence type="ECO:0000256" key="7">
    <source>
        <dbReference type="HAMAP-Rule" id="MF_00966"/>
    </source>
</evidence>
<comment type="similarity">
    <text evidence="2 7">Belongs to the glucose-6-phosphate dehydrogenase family.</text>
</comment>
<dbReference type="Pfam" id="PF02781">
    <property type="entry name" value="G6PD_C"/>
    <property type="match status" value="1"/>
</dbReference>
<feature type="domain" description="Glucose-6-phosphate dehydrogenase NAD-binding" evidence="8">
    <location>
        <begin position="7"/>
        <end position="191"/>
    </location>
</feature>
<keyword evidence="11" id="KW-1185">Reference proteome</keyword>
<dbReference type="GO" id="GO:0050661">
    <property type="term" value="F:NADP binding"/>
    <property type="evidence" value="ECO:0007669"/>
    <property type="project" value="UniProtKB-UniRule"/>
</dbReference>
<dbReference type="PROSITE" id="PS00069">
    <property type="entry name" value="G6P_DEHYDROGENASE"/>
    <property type="match status" value="1"/>
</dbReference>
<dbReference type="SUPFAM" id="SSF55347">
    <property type="entry name" value="Glyceraldehyde-3-phosphate dehydrogenase-like, C-terminal domain"/>
    <property type="match status" value="1"/>
</dbReference>
<comment type="catalytic activity">
    <reaction evidence="7">
        <text>D-glucose 6-phosphate + NADP(+) = 6-phospho-D-glucono-1,5-lactone + NADPH + H(+)</text>
        <dbReference type="Rhea" id="RHEA:15841"/>
        <dbReference type="ChEBI" id="CHEBI:15378"/>
        <dbReference type="ChEBI" id="CHEBI:57783"/>
        <dbReference type="ChEBI" id="CHEBI:57955"/>
        <dbReference type="ChEBI" id="CHEBI:58349"/>
        <dbReference type="ChEBI" id="CHEBI:61548"/>
        <dbReference type="EC" id="1.1.1.49"/>
    </reaction>
</comment>
<dbReference type="InterPro" id="IPR022675">
    <property type="entry name" value="G6P_DH_C"/>
</dbReference>
<comment type="function">
    <text evidence="7">Catalyzes the oxidation of glucose 6-phosphate to 6-phosphogluconolactone.</text>
</comment>
<keyword evidence="4 7" id="KW-0521">NADP</keyword>
<feature type="binding site" evidence="7">
    <location>
        <position position="44"/>
    </location>
    <ligand>
        <name>NADP(+)</name>
        <dbReference type="ChEBI" id="CHEBI:58349"/>
    </ligand>
</feature>
<feature type="binding site" evidence="7">
    <location>
        <position position="186"/>
    </location>
    <ligand>
        <name>substrate</name>
    </ligand>
</feature>